<dbReference type="Proteomes" id="UP001432146">
    <property type="component" value="Unassembled WGS sequence"/>
</dbReference>
<protein>
    <submittedName>
        <fullName evidence="1">Uncharacterized protein</fullName>
    </submittedName>
</protein>
<gene>
    <name evidence="1" type="ORF">QLX08_003252</name>
</gene>
<name>A0AAW1A7F5_9HYME</name>
<dbReference type="AlphaFoldDB" id="A0AAW1A7F5"/>
<comment type="caution">
    <text evidence="1">The sequence shown here is derived from an EMBL/GenBank/DDBJ whole genome shotgun (WGS) entry which is preliminary data.</text>
</comment>
<evidence type="ECO:0000313" key="2">
    <source>
        <dbReference type="Proteomes" id="UP001432146"/>
    </source>
</evidence>
<reference evidence="1 2" key="1">
    <citation type="submission" date="2024-05" db="EMBL/GenBank/DDBJ databases">
        <title>The nuclear and mitochondrial genome assemblies of Tetragonisca angustula (Apidae: Meliponini), a tiny yet remarkable pollinator in the Neotropics.</title>
        <authorList>
            <person name="Ferrari R."/>
            <person name="Ricardo P.C."/>
            <person name="Dias F.C."/>
            <person name="Araujo N.S."/>
            <person name="Soares D.O."/>
            <person name="Zhou Q.-S."/>
            <person name="Zhu C.-D."/>
            <person name="Coutinho L."/>
            <person name="Airas M.C."/>
            <person name="Batista T.M."/>
        </authorList>
    </citation>
    <scope>NUCLEOTIDE SEQUENCE [LARGE SCALE GENOMIC DNA]</scope>
    <source>
        <strain evidence="1">ASF017062</strain>
        <tissue evidence="1">Abdomen</tissue>
    </source>
</reference>
<accession>A0AAW1A7F5</accession>
<evidence type="ECO:0000313" key="1">
    <source>
        <dbReference type="EMBL" id="KAK9305884.1"/>
    </source>
</evidence>
<organism evidence="1 2">
    <name type="scientific">Tetragonisca angustula</name>
    <dbReference type="NCBI Taxonomy" id="166442"/>
    <lineage>
        <taxon>Eukaryota</taxon>
        <taxon>Metazoa</taxon>
        <taxon>Ecdysozoa</taxon>
        <taxon>Arthropoda</taxon>
        <taxon>Hexapoda</taxon>
        <taxon>Insecta</taxon>
        <taxon>Pterygota</taxon>
        <taxon>Neoptera</taxon>
        <taxon>Endopterygota</taxon>
        <taxon>Hymenoptera</taxon>
        <taxon>Apocrita</taxon>
        <taxon>Aculeata</taxon>
        <taxon>Apoidea</taxon>
        <taxon>Anthophila</taxon>
        <taxon>Apidae</taxon>
        <taxon>Tetragonisca</taxon>
    </lineage>
</organism>
<sequence length="281" mass="32754">MLVNCTRKNTNPTPAYGTIRYSGVIRFEGNGNKYNNSPRSTYIGLSSPCTKIDKWSKKSKNKKTVEKEDSICKNSIESSILSFCEKESSHCTCKVEESCTCLENERKLKKLNKESLICYTNWEEIQKLTDTSETKLTDSFERLLNCVKSSRDTNMYLDLFEPYPREERRLKRKDSTPPGYNITLILPHCVCLKNYQESRQIENNESDENIYKKFETISELICAPSVVELSWNVMQSGTIEKIPQKYITNIFENEKNESIDLNICSNIQKNIYTKHIYKRKF</sequence>
<proteinExistence type="predicted"/>
<keyword evidence="2" id="KW-1185">Reference proteome</keyword>
<dbReference type="EMBL" id="JAWNGG020000047">
    <property type="protein sequence ID" value="KAK9305884.1"/>
    <property type="molecule type" value="Genomic_DNA"/>
</dbReference>